<dbReference type="InterPro" id="IPR042235">
    <property type="entry name" value="ZP-C_dom"/>
</dbReference>
<dbReference type="Proteomes" id="UP000525565">
    <property type="component" value="Unassembled WGS sequence"/>
</dbReference>
<dbReference type="GO" id="GO:0035803">
    <property type="term" value="P:egg coat formation"/>
    <property type="evidence" value="ECO:0007669"/>
    <property type="project" value="TreeGrafter"/>
</dbReference>
<reference evidence="2 3" key="1">
    <citation type="submission" date="2019-09" db="EMBL/GenBank/DDBJ databases">
        <title>Bird 10,000 Genomes (B10K) Project - Family phase.</title>
        <authorList>
            <person name="Zhang G."/>
        </authorList>
    </citation>
    <scope>NUCLEOTIDE SEQUENCE [LARGE SCALE GENOMIC DNA]</scope>
    <source>
        <strain evidence="2">OUT-0051</strain>
        <tissue evidence="2">Kidney</tissue>
    </source>
</reference>
<dbReference type="Gene3D" id="2.60.40.4100">
    <property type="entry name" value="Zona pellucida, ZP-C domain"/>
    <property type="match status" value="1"/>
</dbReference>
<dbReference type="AlphaFoldDB" id="A0A7K7LKB8"/>
<evidence type="ECO:0000313" key="2">
    <source>
        <dbReference type="EMBL" id="NWZ30942.1"/>
    </source>
</evidence>
<protein>
    <submittedName>
        <fullName evidence="2">ZP3 protein</fullName>
    </submittedName>
</protein>
<gene>
    <name evidence="2" type="primary">Zp3_3</name>
    <name evidence="2" type="ORF">ASASCU_R16026</name>
</gene>
<accession>A0A7K7LKB8</accession>
<evidence type="ECO:0000313" key="3">
    <source>
        <dbReference type="Proteomes" id="UP000525565"/>
    </source>
</evidence>
<name>A0A7K7LKB8_9AVES</name>
<keyword evidence="3" id="KW-1185">Reference proteome</keyword>
<feature type="domain" description="ZP-C" evidence="1">
    <location>
        <begin position="78"/>
        <end position="144"/>
    </location>
</feature>
<feature type="non-terminal residue" evidence="2">
    <location>
        <position position="145"/>
    </location>
</feature>
<sequence length="145" mass="15445">SATARWLRAPRLAPLPSPSPWSAATPGEHSALPAPGALLPVCRPPRCRVLPCRRGSASSGAVQPTWVPFGSTVAHRRRLRFALDAYDRSWTSRLPLPTFVLGELINIQASVAADTRLPLRVFVDECVASPGAVSPVSYQLIGDGG</sequence>
<dbReference type="GO" id="GO:2000344">
    <property type="term" value="P:positive regulation of acrosome reaction"/>
    <property type="evidence" value="ECO:0007669"/>
    <property type="project" value="TreeGrafter"/>
</dbReference>
<proteinExistence type="predicted"/>
<dbReference type="GO" id="GO:0007339">
    <property type="term" value="P:binding of sperm to zona pellucida"/>
    <property type="evidence" value="ECO:0007669"/>
    <property type="project" value="TreeGrafter"/>
</dbReference>
<dbReference type="InterPro" id="IPR055355">
    <property type="entry name" value="ZP-C"/>
</dbReference>
<evidence type="ECO:0000259" key="1">
    <source>
        <dbReference type="Pfam" id="PF00100"/>
    </source>
</evidence>
<comment type="caution">
    <text evidence="2">The sequence shown here is derived from an EMBL/GenBank/DDBJ whole genome shotgun (WGS) entry which is preliminary data.</text>
</comment>
<dbReference type="PANTHER" id="PTHR11576:SF2">
    <property type="entry name" value="ZONA PELLUCIDA SPERM-BINDING PROTEIN 3"/>
    <property type="match status" value="1"/>
</dbReference>
<dbReference type="PANTHER" id="PTHR11576">
    <property type="entry name" value="ZONA PELLUCIDA SPERM-BINDING PROTEIN 3"/>
    <property type="match status" value="1"/>
</dbReference>
<dbReference type="Pfam" id="PF00100">
    <property type="entry name" value="Zona_pellucida"/>
    <property type="match status" value="1"/>
</dbReference>
<dbReference type="GO" id="GO:0031012">
    <property type="term" value="C:extracellular matrix"/>
    <property type="evidence" value="ECO:0007669"/>
    <property type="project" value="TreeGrafter"/>
</dbReference>
<feature type="non-terminal residue" evidence="2">
    <location>
        <position position="1"/>
    </location>
</feature>
<organism evidence="2 3">
    <name type="scientific">Asarcornis scutulata</name>
    <dbReference type="NCBI Taxonomy" id="75869"/>
    <lineage>
        <taxon>Eukaryota</taxon>
        <taxon>Metazoa</taxon>
        <taxon>Chordata</taxon>
        <taxon>Craniata</taxon>
        <taxon>Vertebrata</taxon>
        <taxon>Euteleostomi</taxon>
        <taxon>Archelosauria</taxon>
        <taxon>Archosauria</taxon>
        <taxon>Dinosauria</taxon>
        <taxon>Saurischia</taxon>
        <taxon>Theropoda</taxon>
        <taxon>Coelurosauria</taxon>
        <taxon>Aves</taxon>
        <taxon>Neognathae</taxon>
        <taxon>Galloanserae</taxon>
        <taxon>Anseriformes</taxon>
        <taxon>Anatidae</taxon>
        <taxon>Anatinae</taxon>
        <taxon>Asarcornis</taxon>
    </lineage>
</organism>
<dbReference type="GO" id="GO:0032190">
    <property type="term" value="F:acrosin binding"/>
    <property type="evidence" value="ECO:0007669"/>
    <property type="project" value="TreeGrafter"/>
</dbReference>
<dbReference type="EMBL" id="VZSO01009040">
    <property type="protein sequence ID" value="NWZ30942.1"/>
    <property type="molecule type" value="Genomic_DNA"/>
</dbReference>